<keyword evidence="1" id="KW-0472">Membrane</keyword>
<dbReference type="InterPro" id="IPR054402">
    <property type="entry name" value="Tt1218-like_dom"/>
</dbReference>
<proteinExistence type="predicted"/>
<organism evidence="3 4">
    <name type="scientific">Paraferrimonas haliotis</name>
    <dbReference type="NCBI Taxonomy" id="2013866"/>
    <lineage>
        <taxon>Bacteria</taxon>
        <taxon>Pseudomonadati</taxon>
        <taxon>Pseudomonadota</taxon>
        <taxon>Gammaproteobacteria</taxon>
        <taxon>Alteromonadales</taxon>
        <taxon>Ferrimonadaceae</taxon>
        <taxon>Paraferrimonas</taxon>
    </lineage>
</organism>
<dbReference type="InterPro" id="IPR013362">
    <property type="entry name" value="Pilus_4_PilV"/>
</dbReference>
<gene>
    <name evidence="3" type="primary">pilV</name>
    <name evidence="3" type="ORF">GCM10007894_05350</name>
</gene>
<evidence type="ECO:0000256" key="1">
    <source>
        <dbReference type="SAM" id="Phobius"/>
    </source>
</evidence>
<reference evidence="3 4" key="1">
    <citation type="journal article" date="2014" name="Int. J. Syst. Evol. Microbiol.">
        <title>Complete genome sequence of Corynebacterium casei LMG S-19264T (=DSM 44701T), isolated from a smear-ripened cheese.</title>
        <authorList>
            <consortium name="US DOE Joint Genome Institute (JGI-PGF)"/>
            <person name="Walter F."/>
            <person name="Albersmeier A."/>
            <person name="Kalinowski J."/>
            <person name="Ruckert C."/>
        </authorList>
    </citation>
    <scope>NUCLEOTIDE SEQUENCE [LARGE SCALE GENOMIC DNA]</scope>
    <source>
        <strain evidence="3 4">NBRC 112785</strain>
    </source>
</reference>
<dbReference type="EMBL" id="BSPO01000001">
    <property type="protein sequence ID" value="GLS82558.1"/>
    <property type="molecule type" value="Genomic_DNA"/>
</dbReference>
<evidence type="ECO:0000259" key="2">
    <source>
        <dbReference type="Pfam" id="PF22150"/>
    </source>
</evidence>
<keyword evidence="4" id="KW-1185">Reference proteome</keyword>
<feature type="domain" description="Type IV pilin Tt1218-like" evidence="2">
    <location>
        <begin position="28"/>
        <end position="93"/>
    </location>
</feature>
<evidence type="ECO:0000313" key="3">
    <source>
        <dbReference type="EMBL" id="GLS82558.1"/>
    </source>
</evidence>
<name>A0AA37TLF0_9GAMM</name>
<protein>
    <submittedName>
        <fullName evidence="3">Type IV pilus modification protein PilV</fullName>
    </submittedName>
</protein>
<feature type="transmembrane region" description="Helical" evidence="1">
    <location>
        <begin position="6"/>
        <end position="25"/>
    </location>
</feature>
<keyword evidence="1" id="KW-0812">Transmembrane</keyword>
<dbReference type="NCBIfam" id="TIGR02523">
    <property type="entry name" value="type_IV_pilV"/>
    <property type="match status" value="1"/>
</dbReference>
<dbReference type="AlphaFoldDB" id="A0AA37TLF0"/>
<accession>A0AA37TLF0</accession>
<evidence type="ECO:0000313" key="4">
    <source>
        <dbReference type="Proteomes" id="UP001157439"/>
    </source>
</evidence>
<sequence>MVEVLVTLIILVVGLIGVFTLHSVAKRSNFEAYQYTQATYVANDLINRIRLNPIQAENYSGTYTGALTQPNVVCESTSAMVNCSRPQMRRWDLYTWERQMLGAGVTKGKTDVGGLTSPTVCVRALATGDVTVVVTWQGMSESNDAAASSADSLVSGCGAAGKMRRHIVLSTVVI</sequence>
<comment type="caution">
    <text evidence="3">The sequence shown here is derived from an EMBL/GenBank/DDBJ whole genome shotgun (WGS) entry which is preliminary data.</text>
</comment>
<dbReference type="Proteomes" id="UP001157439">
    <property type="component" value="Unassembled WGS sequence"/>
</dbReference>
<keyword evidence="1" id="KW-1133">Transmembrane helix</keyword>
<dbReference type="Pfam" id="PF22150">
    <property type="entry name" value="Tt1218-like"/>
    <property type="match status" value="1"/>
</dbReference>